<protein>
    <submittedName>
        <fullName evidence="1">Uncharacterized protein</fullName>
    </submittedName>
</protein>
<dbReference type="EMBL" id="MZGU01000004">
    <property type="protein sequence ID" value="PWB86115.1"/>
    <property type="molecule type" value="Genomic_DNA"/>
</dbReference>
<dbReference type="RefSeq" id="WP_116669753.1">
    <property type="nucleotide sequence ID" value="NZ_CASEFK010000013.1"/>
</dbReference>
<comment type="caution">
    <text evidence="1">The sequence shown here is derived from an EMBL/GenBank/DDBJ whole genome shotgun (WGS) entry which is preliminary data.</text>
</comment>
<keyword evidence="2" id="KW-1185">Reference proteome</keyword>
<organism evidence="1 2">
    <name type="scientific">Methanobrevibacter woesei</name>
    <dbReference type="NCBI Taxonomy" id="190976"/>
    <lineage>
        <taxon>Archaea</taxon>
        <taxon>Methanobacteriati</taxon>
        <taxon>Methanobacteriota</taxon>
        <taxon>Methanomada group</taxon>
        <taxon>Methanobacteria</taxon>
        <taxon>Methanobacteriales</taxon>
        <taxon>Methanobacteriaceae</taxon>
        <taxon>Methanobrevibacter</taxon>
    </lineage>
</organism>
<dbReference type="Proteomes" id="UP000245577">
    <property type="component" value="Unassembled WGS sequence"/>
</dbReference>
<accession>A0A2U1S7Q1</accession>
<dbReference type="OrthoDB" id="380528at2157"/>
<gene>
    <name evidence="1" type="ORF">MBBWO_09690</name>
</gene>
<name>A0A2U1S7Q1_9EURY</name>
<dbReference type="AlphaFoldDB" id="A0A2U1S7Q1"/>
<proteinExistence type="predicted"/>
<reference evidence="1 2" key="1">
    <citation type="submission" date="2017-03" db="EMBL/GenBank/DDBJ databases">
        <title>Genome sequence of Methanobrevibacter wosei.</title>
        <authorList>
            <person name="Poehlein A."/>
            <person name="Seedorf H."/>
            <person name="Daniel R."/>
        </authorList>
    </citation>
    <scope>NUCLEOTIDE SEQUENCE [LARGE SCALE GENOMIC DNA]</scope>
    <source>
        <strain evidence="1 2">DSM 11979</strain>
    </source>
</reference>
<sequence length="94" mass="10548">MATTIRVDENVKKQLKIKAAETGKSQYELANKYILEGLKNDKTPCDTMTIEEIEALLKHDNPKGNPALNRLAGAIKTDEKTNSVELKKNSYKRS</sequence>
<evidence type="ECO:0000313" key="2">
    <source>
        <dbReference type="Proteomes" id="UP000245577"/>
    </source>
</evidence>
<evidence type="ECO:0000313" key="1">
    <source>
        <dbReference type="EMBL" id="PWB86115.1"/>
    </source>
</evidence>